<dbReference type="InterPro" id="IPR011050">
    <property type="entry name" value="Pectin_lyase_fold/virulence"/>
</dbReference>
<name>B7JNY1_BACC0</name>
<gene>
    <name evidence="1" type="ordered locus">BCAH820_4371</name>
</gene>
<dbReference type="SMART" id="SM00710">
    <property type="entry name" value="PbH1"/>
    <property type="match status" value="9"/>
</dbReference>
<organism evidence="1 2">
    <name type="scientific">Bacillus cereus (strain AH820)</name>
    <dbReference type="NCBI Taxonomy" id="405535"/>
    <lineage>
        <taxon>Bacteria</taxon>
        <taxon>Bacillati</taxon>
        <taxon>Bacillota</taxon>
        <taxon>Bacilli</taxon>
        <taxon>Bacillales</taxon>
        <taxon>Bacillaceae</taxon>
        <taxon>Bacillus</taxon>
        <taxon>Bacillus cereus group</taxon>
    </lineage>
</organism>
<sequence length="623" mass="69251">MFNLRRWKEVIMTRKLRNDYNDNMTDIENKFNGFGRNFVDMNDRLNNIVSNAGDSNTEIVDSRHTTYGMVQSNLRNRLDNIELAMGRASVQWFGLKGDGESVNIESLKQAIQYAVNNKLKLFFPPGVYKFIGIDFIEINVDTMIMNVRKDNKIQLAIEGIPGQTIFDFTTRDGYANEKGLIRVTGSISDPFLLTENFAVSTDKFITPSGLEVEENDLLLISSDNNTLWPGDQTTPYIGQLSEVFEYDGTYTHLSEVAYNDYLVSEKAKVYKVNPVDGVYIQGIKLIGQGSNPNGNGDVGINLTYCRDITIRDCDFENIDRQQLVLNSCYNFLVDNCKFRHSNKSINSEAVQYQVRAASGSSHGIIQNCIGANGRHMFNTGHTPNARGINRFITVINCTAKGTTHAGFSSHNSDEYITFINCNPINCEFGFNPRERNTDIIGGTIRNCKIGVLLSKRPHRMRIKNLKIIGCTEGVTMLDNGLDSGFRTERILLDTLYIASCVKGITLQNTSVSGSIKGLGIKNCTLNDIQGVGNDAAIRLIGTWRGQVEGNTLLRVANRAIVLESGCNGVIIKNNTIDEAKSGVIEVNTTVDNNIIKDNEFFHVDTPIQIRGINSLESGNVVVS</sequence>
<dbReference type="Gene3D" id="2.160.20.10">
    <property type="entry name" value="Single-stranded right-handed beta-helix, Pectin lyase-like"/>
    <property type="match status" value="2"/>
</dbReference>
<protein>
    <recommendedName>
        <fullName evidence="3">Right handed beta helix domain-containing protein</fullName>
    </recommendedName>
</protein>
<accession>B7JNY1</accession>
<dbReference type="EMBL" id="CP001283">
    <property type="protein sequence ID" value="ACK89245.1"/>
    <property type="molecule type" value="Genomic_DNA"/>
</dbReference>
<dbReference type="AlphaFoldDB" id="B7JNY1"/>
<dbReference type="HOGENOM" id="CLU_482878_0_0_9"/>
<evidence type="ECO:0000313" key="1">
    <source>
        <dbReference type="EMBL" id="ACK89245.1"/>
    </source>
</evidence>
<dbReference type="RefSeq" id="WP_000482705.1">
    <property type="nucleotide sequence ID" value="NC_011773.1"/>
</dbReference>
<evidence type="ECO:0000313" key="2">
    <source>
        <dbReference type="Proteomes" id="UP000001363"/>
    </source>
</evidence>
<proteinExistence type="predicted"/>
<dbReference type="SUPFAM" id="SSF51126">
    <property type="entry name" value="Pectin lyase-like"/>
    <property type="match status" value="2"/>
</dbReference>
<dbReference type="KEGG" id="bcu:BCAH820_4371"/>
<reference evidence="1 2" key="1">
    <citation type="submission" date="2008-10" db="EMBL/GenBank/DDBJ databases">
        <title>Genome sequence of Bacillus cereus AH820.</title>
        <authorList>
            <person name="Dodson R.J."/>
            <person name="Durkin A.S."/>
            <person name="Rosovitz M.J."/>
            <person name="Rasko D.A."/>
            <person name="Hoffmaster A."/>
            <person name="Ravel J."/>
            <person name="Sutton G."/>
        </authorList>
    </citation>
    <scope>NUCLEOTIDE SEQUENCE [LARGE SCALE GENOMIC DNA]</scope>
    <source>
        <strain evidence="1 2">AH820</strain>
    </source>
</reference>
<dbReference type="Proteomes" id="UP000001363">
    <property type="component" value="Chromosome"/>
</dbReference>
<dbReference type="InterPro" id="IPR012334">
    <property type="entry name" value="Pectin_lyas_fold"/>
</dbReference>
<dbReference type="InterPro" id="IPR006626">
    <property type="entry name" value="PbH1"/>
</dbReference>
<evidence type="ECO:0008006" key="3">
    <source>
        <dbReference type="Google" id="ProtNLM"/>
    </source>
</evidence>